<feature type="active site" description="Proton donor/acceptor" evidence="21">
    <location>
        <position position="402"/>
    </location>
</feature>
<accession>A0A1R2C631</accession>
<dbReference type="SUPFAM" id="SSF53187">
    <property type="entry name" value="Zn-dependent exopeptidases"/>
    <property type="match status" value="1"/>
</dbReference>
<dbReference type="CDD" id="cd06236">
    <property type="entry name" value="M14_AGBL5_like"/>
    <property type="match status" value="1"/>
</dbReference>
<dbReference type="InterPro" id="IPR034286">
    <property type="entry name" value="M14_AGBL5-like"/>
</dbReference>
<feature type="region of interest" description="Disordered" evidence="22">
    <location>
        <begin position="595"/>
        <end position="614"/>
    </location>
</feature>
<dbReference type="InterPro" id="IPR040626">
    <property type="entry name" value="Pepdidase_M14_N"/>
</dbReference>
<evidence type="ECO:0000256" key="7">
    <source>
        <dbReference type="ARBA" id="ARBA00022670"/>
    </source>
</evidence>
<evidence type="ECO:0000313" key="25">
    <source>
        <dbReference type="Proteomes" id="UP000187209"/>
    </source>
</evidence>
<evidence type="ECO:0000256" key="18">
    <source>
        <dbReference type="ARBA" id="ARBA00032753"/>
    </source>
</evidence>
<gene>
    <name evidence="24" type="ORF">SteCoe_14423</name>
</gene>
<dbReference type="AlphaFoldDB" id="A0A1R2C631"/>
<evidence type="ECO:0000256" key="21">
    <source>
        <dbReference type="PROSITE-ProRule" id="PRU01379"/>
    </source>
</evidence>
<dbReference type="InterPro" id="IPR000834">
    <property type="entry name" value="Peptidase_M14"/>
</dbReference>
<comment type="cofactor">
    <cofactor evidence="1">
        <name>Zn(2+)</name>
        <dbReference type="ChEBI" id="CHEBI:29105"/>
    </cofactor>
</comment>
<evidence type="ECO:0000256" key="20">
    <source>
        <dbReference type="ARBA" id="ARBA00047714"/>
    </source>
</evidence>
<evidence type="ECO:0000256" key="8">
    <source>
        <dbReference type="ARBA" id="ARBA00022723"/>
    </source>
</evidence>
<evidence type="ECO:0000256" key="4">
    <source>
        <dbReference type="ARBA" id="ARBA00004214"/>
    </source>
</evidence>
<dbReference type="Gene3D" id="2.60.40.3120">
    <property type="match status" value="1"/>
</dbReference>
<evidence type="ECO:0000313" key="24">
    <source>
        <dbReference type="EMBL" id="OMJ84468.1"/>
    </source>
</evidence>
<evidence type="ECO:0000256" key="22">
    <source>
        <dbReference type="SAM" id="MobiDB-lite"/>
    </source>
</evidence>
<evidence type="ECO:0000256" key="14">
    <source>
        <dbReference type="ARBA" id="ARBA00024141"/>
    </source>
</evidence>
<dbReference type="PROSITE" id="PS52035">
    <property type="entry name" value="PEPTIDASE_M14"/>
    <property type="match status" value="1"/>
</dbReference>
<proteinExistence type="inferred from homology"/>
<evidence type="ECO:0000256" key="6">
    <source>
        <dbReference type="ARBA" id="ARBA00022490"/>
    </source>
</evidence>
<reference evidence="24 25" key="1">
    <citation type="submission" date="2016-11" db="EMBL/GenBank/DDBJ databases">
        <title>The macronuclear genome of Stentor coeruleus: a giant cell with tiny introns.</title>
        <authorList>
            <person name="Slabodnick M."/>
            <person name="Ruby J.G."/>
            <person name="Reiff S.B."/>
            <person name="Swart E.C."/>
            <person name="Gosai S."/>
            <person name="Prabakaran S."/>
            <person name="Witkowska E."/>
            <person name="Larue G.E."/>
            <person name="Fisher S."/>
            <person name="Freeman R.M."/>
            <person name="Gunawardena J."/>
            <person name="Chu W."/>
            <person name="Stover N.A."/>
            <person name="Gregory B.D."/>
            <person name="Nowacki M."/>
            <person name="Derisi J."/>
            <person name="Roy S.W."/>
            <person name="Marshall W.F."/>
            <person name="Sood P."/>
        </authorList>
    </citation>
    <scope>NUCLEOTIDE SEQUENCE [LARGE SCALE GENOMIC DNA]</scope>
    <source>
        <strain evidence="24">WM001</strain>
    </source>
</reference>
<evidence type="ECO:0000256" key="5">
    <source>
        <dbReference type="ARBA" id="ARBA00005988"/>
    </source>
</evidence>
<evidence type="ECO:0000256" key="19">
    <source>
        <dbReference type="ARBA" id="ARBA00032928"/>
    </source>
</evidence>
<dbReference type="OrthoDB" id="10253041at2759"/>
<keyword evidence="12" id="KW-0206">Cytoskeleton</keyword>
<evidence type="ECO:0000256" key="1">
    <source>
        <dbReference type="ARBA" id="ARBA00001947"/>
    </source>
</evidence>
<dbReference type="GO" id="GO:0005634">
    <property type="term" value="C:nucleus"/>
    <property type="evidence" value="ECO:0007669"/>
    <property type="project" value="UniProtKB-SubCell"/>
</dbReference>
<sequence>MDRDATNGPAPQHSRHYFSDDGVEIDSDFDSGNLARAERSGAKSYHLWIGPDCIGTQAENSCRSWFYFKVTVKTPQTLYFLIKNMNLQFKIFREGMKPVYKINDRWERIPGPVTFNLNDDDPNSMELSFSLFITKEMYIAFTYPWSHAEHKTLLSDIKATCINKSIYYHEENLIYTLEKRECEIITISGTLGMLEEREKPIVNLFPNGGERSKSFNGKKYVLLTARVHPGETQGSFMINGFLKFIVSDDPRAVCLRDHFVFKIVPMLNPDAVIRGHYRTDTKGINLNRFYTNPSLVEHPTVYAVKEFFLAFKDQIHCYIDLHGHATKKGCFVYGNYMEFNKEVECYLFPKLIALNCINFDFEGSNFTEKNMRAKDKRGLSKEGSGRVALFKFSGLPRCYTLECNFNTGKVLNNILPSGLPEPEECDNSHPMYSKQIVEYTVGIYEDVGRAIAIALLDSIYKNPFSRVLQTDPELKQLRLDVAAFIATQAPFRFDPVIKRAAKNRDDLVKFLHEGGKKPLEKNDKQERFEKKISVAKTSELVRAPRASKTLQSVLTECEMRPGKRIIISDSPKKEETAVVPIKNYMFPTVQKPVSQKKSFVPKKQSKPPSKRHKIKIDGHALAIEKESSNVAVIEVMAE</sequence>
<keyword evidence="13" id="KW-0539">Nucleus</keyword>
<dbReference type="Gene3D" id="3.40.630.10">
    <property type="entry name" value="Zn peptidases"/>
    <property type="match status" value="1"/>
</dbReference>
<name>A0A1R2C631_9CILI</name>
<dbReference type="EMBL" id="MPUH01000268">
    <property type="protein sequence ID" value="OMJ84468.1"/>
    <property type="molecule type" value="Genomic_DNA"/>
</dbReference>
<evidence type="ECO:0000256" key="11">
    <source>
        <dbReference type="ARBA" id="ARBA00023049"/>
    </source>
</evidence>
<comment type="catalytic activity">
    <reaction evidence="15">
        <text>C-terminal L-alpha-aminoacyl-L-glutamyl-L-glutamyl-[tubulin] + H2O = C-terminal L-alpha-aminoacyl-L-glutamyl-[tubulin] + L-glutamate</text>
        <dbReference type="Rhea" id="RHEA:63792"/>
        <dbReference type="Rhea" id="RHEA-COMP:16435"/>
        <dbReference type="Rhea" id="RHEA-COMP:16436"/>
        <dbReference type="ChEBI" id="CHEBI:15377"/>
        <dbReference type="ChEBI" id="CHEBI:29985"/>
        <dbReference type="ChEBI" id="CHEBI:149555"/>
        <dbReference type="ChEBI" id="CHEBI:149556"/>
        <dbReference type="EC" id="3.4.17.24"/>
    </reaction>
    <physiologicalReaction direction="left-to-right" evidence="15">
        <dbReference type="Rhea" id="RHEA:63793"/>
    </physiologicalReaction>
</comment>
<evidence type="ECO:0000256" key="12">
    <source>
        <dbReference type="ARBA" id="ARBA00023212"/>
    </source>
</evidence>
<dbReference type="GO" id="GO:0006508">
    <property type="term" value="P:proteolysis"/>
    <property type="evidence" value="ECO:0007669"/>
    <property type="project" value="UniProtKB-KW"/>
</dbReference>
<keyword evidence="10" id="KW-0862">Zinc</keyword>
<comment type="catalytic activity">
    <reaction evidence="16">
        <text>C-terminal L-alpha-aminoacyl-L-glutamyl-[tubulin] + H2O = C-terminal L-alpha-aminoacyl-[tubulin] + L-glutamate</text>
        <dbReference type="Rhea" id="RHEA:63796"/>
        <dbReference type="Rhea" id="RHEA-COMP:16436"/>
        <dbReference type="Rhea" id="RHEA-COMP:16437"/>
        <dbReference type="ChEBI" id="CHEBI:15377"/>
        <dbReference type="ChEBI" id="CHEBI:29985"/>
        <dbReference type="ChEBI" id="CHEBI:90782"/>
        <dbReference type="ChEBI" id="CHEBI:149556"/>
        <dbReference type="EC" id="3.4.17.24"/>
    </reaction>
    <physiologicalReaction direction="left-to-right" evidence="16">
        <dbReference type="Rhea" id="RHEA:63797"/>
    </physiologicalReaction>
</comment>
<protein>
    <recommendedName>
        <fullName evidence="14">Cytosolic carboxypeptidase-like protein 5</fullName>
        <ecNumber evidence="17">3.4.17.24</ecNumber>
    </recommendedName>
    <alternativeName>
        <fullName evidence="19">ATP/GTP-binding protein-like 5</fullName>
    </alternativeName>
    <alternativeName>
        <fullName evidence="18">Protein deglutamylase CCP5</fullName>
    </alternativeName>
</protein>
<dbReference type="GO" id="GO:0004181">
    <property type="term" value="F:metallocarboxypeptidase activity"/>
    <property type="evidence" value="ECO:0007669"/>
    <property type="project" value="InterPro"/>
</dbReference>
<evidence type="ECO:0000256" key="13">
    <source>
        <dbReference type="ARBA" id="ARBA00023242"/>
    </source>
</evidence>
<comment type="caution">
    <text evidence="24">The sequence shown here is derived from an EMBL/GenBank/DDBJ whole genome shotgun (WGS) entry which is preliminary data.</text>
</comment>
<dbReference type="EC" id="3.4.17.24" evidence="17"/>
<keyword evidence="25" id="KW-1185">Reference proteome</keyword>
<evidence type="ECO:0000256" key="17">
    <source>
        <dbReference type="ARBA" id="ARBA00026108"/>
    </source>
</evidence>
<dbReference type="Proteomes" id="UP000187209">
    <property type="component" value="Unassembled WGS sequence"/>
</dbReference>
<feature type="region of interest" description="Disordered" evidence="22">
    <location>
        <begin position="1"/>
        <end position="22"/>
    </location>
</feature>
<evidence type="ECO:0000256" key="16">
    <source>
        <dbReference type="ARBA" id="ARBA00024627"/>
    </source>
</evidence>
<evidence type="ECO:0000256" key="9">
    <source>
        <dbReference type="ARBA" id="ARBA00022801"/>
    </source>
</evidence>
<dbReference type="InterPro" id="IPR050821">
    <property type="entry name" value="Cytosolic_carboxypeptidase"/>
</dbReference>
<comment type="subcellular location">
    <subcellularLocation>
        <location evidence="3">Cytoplasm</location>
        <location evidence="3">Cytoskeleton</location>
        <location evidence="3">Spindle</location>
    </subcellularLocation>
    <subcellularLocation>
        <location evidence="4">Midbody</location>
    </subcellularLocation>
    <subcellularLocation>
        <location evidence="2">Nucleus</location>
    </subcellularLocation>
</comment>
<keyword evidence="6" id="KW-0963">Cytoplasm</keyword>
<keyword evidence="8" id="KW-0479">Metal-binding</keyword>
<feature type="compositionally biased region" description="Basic residues" evidence="22">
    <location>
        <begin position="599"/>
        <end position="614"/>
    </location>
</feature>
<keyword evidence="7" id="KW-0645">Protease</keyword>
<keyword evidence="9" id="KW-0378">Hydrolase</keyword>
<evidence type="ECO:0000256" key="2">
    <source>
        <dbReference type="ARBA" id="ARBA00004123"/>
    </source>
</evidence>
<dbReference type="PANTHER" id="PTHR12756">
    <property type="entry name" value="CYTOSOLIC CARBOXYPEPTIDASE"/>
    <property type="match status" value="1"/>
</dbReference>
<keyword evidence="11" id="KW-0482">Metalloprotease</keyword>
<comment type="similarity">
    <text evidence="5 21">Belongs to the peptidase M14 family.</text>
</comment>
<dbReference type="PANTHER" id="PTHR12756:SF12">
    <property type="entry name" value="CYTOSOLIC CARBOXYPEPTIDASE-LIKE PROTEIN 5"/>
    <property type="match status" value="1"/>
</dbReference>
<dbReference type="GO" id="GO:0008270">
    <property type="term" value="F:zinc ion binding"/>
    <property type="evidence" value="ECO:0007669"/>
    <property type="project" value="InterPro"/>
</dbReference>
<dbReference type="Pfam" id="PF00246">
    <property type="entry name" value="Peptidase_M14"/>
    <property type="match status" value="1"/>
</dbReference>
<dbReference type="GO" id="GO:0005819">
    <property type="term" value="C:spindle"/>
    <property type="evidence" value="ECO:0007669"/>
    <property type="project" value="UniProtKB-SubCell"/>
</dbReference>
<evidence type="ECO:0000256" key="3">
    <source>
        <dbReference type="ARBA" id="ARBA00004186"/>
    </source>
</evidence>
<evidence type="ECO:0000256" key="10">
    <source>
        <dbReference type="ARBA" id="ARBA00022833"/>
    </source>
</evidence>
<evidence type="ECO:0000256" key="15">
    <source>
        <dbReference type="ARBA" id="ARBA00024524"/>
    </source>
</evidence>
<comment type="catalytic activity">
    <reaction evidence="20">
        <text>gamma-L-glutamyl-L-glutamyl-[protein] + H2O = L-glutamyl-[protein] + L-glutamate</text>
        <dbReference type="Rhea" id="RHEA:60152"/>
        <dbReference type="Rhea" id="RHEA-COMP:10208"/>
        <dbReference type="Rhea" id="RHEA-COMP:15517"/>
        <dbReference type="ChEBI" id="CHEBI:15377"/>
        <dbReference type="ChEBI" id="CHEBI:29973"/>
        <dbReference type="ChEBI" id="CHEBI:29985"/>
        <dbReference type="ChEBI" id="CHEBI:143622"/>
    </reaction>
    <physiologicalReaction direction="left-to-right" evidence="20">
        <dbReference type="Rhea" id="RHEA:60153"/>
    </physiologicalReaction>
</comment>
<evidence type="ECO:0000259" key="23">
    <source>
        <dbReference type="PROSITE" id="PS52035"/>
    </source>
</evidence>
<organism evidence="24 25">
    <name type="scientific">Stentor coeruleus</name>
    <dbReference type="NCBI Taxonomy" id="5963"/>
    <lineage>
        <taxon>Eukaryota</taxon>
        <taxon>Sar</taxon>
        <taxon>Alveolata</taxon>
        <taxon>Ciliophora</taxon>
        <taxon>Postciliodesmatophora</taxon>
        <taxon>Heterotrichea</taxon>
        <taxon>Heterotrichida</taxon>
        <taxon>Stentoridae</taxon>
        <taxon>Stentor</taxon>
    </lineage>
</organism>
<dbReference type="Pfam" id="PF18027">
    <property type="entry name" value="Pepdidase_M14_N"/>
    <property type="match status" value="1"/>
</dbReference>
<feature type="domain" description="Peptidase M14" evidence="23">
    <location>
        <begin position="143"/>
        <end position="459"/>
    </location>
</feature>
<dbReference type="GO" id="GO:0030496">
    <property type="term" value="C:midbody"/>
    <property type="evidence" value="ECO:0007669"/>
    <property type="project" value="UniProtKB-SubCell"/>
</dbReference>